<dbReference type="Gene3D" id="3.80.10.10">
    <property type="entry name" value="Ribonuclease Inhibitor"/>
    <property type="match status" value="1"/>
</dbReference>
<dbReference type="PANTHER" id="PTHR24369:SF216">
    <property type="entry name" value="CD180 MOLECULE"/>
    <property type="match status" value="1"/>
</dbReference>
<dbReference type="STRING" id="38772.ENSGAGP00000015810"/>
<dbReference type="PANTHER" id="PTHR24369">
    <property type="entry name" value="ANTIGEN BSP, PUTATIVE-RELATED"/>
    <property type="match status" value="1"/>
</dbReference>
<evidence type="ECO:0000313" key="4">
    <source>
        <dbReference type="Ensembl" id="ENSGAGP00000015810.1"/>
    </source>
</evidence>
<dbReference type="InterPro" id="IPR050541">
    <property type="entry name" value="LRR_TM_domain-containing"/>
</dbReference>
<evidence type="ECO:0000256" key="3">
    <source>
        <dbReference type="SAM" id="SignalP"/>
    </source>
</evidence>
<dbReference type="Proteomes" id="UP000291020">
    <property type="component" value="Unassembled WGS sequence"/>
</dbReference>
<proteinExistence type="predicted"/>
<dbReference type="SUPFAM" id="SSF52058">
    <property type="entry name" value="L domain-like"/>
    <property type="match status" value="1"/>
</dbReference>
<reference evidence="5" key="1">
    <citation type="journal article" date="2017" name="PLoS ONE">
        <title>The Agassiz's desert tortoise genome provides a resource for the conservation of a threatened species.</title>
        <authorList>
            <person name="Tollis M."/>
            <person name="DeNardo D.F."/>
            <person name="Cornelius J.A."/>
            <person name="Dolby G.A."/>
            <person name="Edwards T."/>
            <person name="Henen B.T."/>
            <person name="Karl A.E."/>
            <person name="Murphy R.W."/>
            <person name="Kusumi K."/>
        </authorList>
    </citation>
    <scope>NUCLEOTIDE SEQUENCE [LARGE SCALE GENOMIC DNA]</scope>
</reference>
<evidence type="ECO:0000313" key="5">
    <source>
        <dbReference type="Proteomes" id="UP000291020"/>
    </source>
</evidence>
<protein>
    <submittedName>
        <fullName evidence="4">Uncharacterized protein</fullName>
    </submittedName>
</protein>
<organism evidence="4 5">
    <name type="scientific">Gopherus agassizii</name>
    <name type="common">Agassiz's desert tortoise</name>
    <dbReference type="NCBI Taxonomy" id="38772"/>
    <lineage>
        <taxon>Eukaryota</taxon>
        <taxon>Metazoa</taxon>
        <taxon>Chordata</taxon>
        <taxon>Craniata</taxon>
        <taxon>Vertebrata</taxon>
        <taxon>Euteleostomi</taxon>
        <taxon>Archelosauria</taxon>
        <taxon>Testudinata</taxon>
        <taxon>Testudines</taxon>
        <taxon>Cryptodira</taxon>
        <taxon>Durocryptodira</taxon>
        <taxon>Testudinoidea</taxon>
        <taxon>Testudinidae</taxon>
        <taxon>Gopherus</taxon>
    </lineage>
</organism>
<evidence type="ECO:0000256" key="2">
    <source>
        <dbReference type="ARBA" id="ARBA00022737"/>
    </source>
</evidence>
<evidence type="ECO:0000256" key="1">
    <source>
        <dbReference type="ARBA" id="ARBA00022614"/>
    </source>
</evidence>
<keyword evidence="1" id="KW-0433">Leucine-rich repeat</keyword>
<keyword evidence="5" id="KW-1185">Reference proteome</keyword>
<reference evidence="4" key="3">
    <citation type="submission" date="2025-09" db="UniProtKB">
        <authorList>
            <consortium name="Ensembl"/>
        </authorList>
    </citation>
    <scope>IDENTIFICATION</scope>
</reference>
<dbReference type="AlphaFoldDB" id="A0A452HLK5"/>
<keyword evidence="3" id="KW-0732">Signal</keyword>
<accession>A0A452HLK5</accession>
<keyword evidence="2" id="KW-0677">Repeat</keyword>
<dbReference type="InterPro" id="IPR032675">
    <property type="entry name" value="LRR_dom_sf"/>
</dbReference>
<dbReference type="GO" id="GO:0005886">
    <property type="term" value="C:plasma membrane"/>
    <property type="evidence" value="ECO:0007669"/>
    <property type="project" value="TreeGrafter"/>
</dbReference>
<dbReference type="Ensembl" id="ENSGAGT00000018055.1">
    <property type="protein sequence ID" value="ENSGAGP00000015810.1"/>
    <property type="gene ID" value="ENSGAGG00000011892.1"/>
</dbReference>
<name>A0A452HLK5_9SAUR</name>
<sequence length="108" mass="12334">MACKIYWLILMGLFCVSCEEYEPVDTMCTEVTNKSYSCEDLGLREIPERLPTTTEILDFSFNLLSSLHNSTFSKLKNLVYLDLTRALCKGRLVTPPLDGCMNRGREVK</sequence>
<reference evidence="4" key="2">
    <citation type="submission" date="2025-08" db="UniProtKB">
        <authorList>
            <consortium name="Ensembl"/>
        </authorList>
    </citation>
    <scope>IDENTIFICATION</scope>
</reference>
<feature type="chain" id="PRO_5019171816" evidence="3">
    <location>
        <begin position="19"/>
        <end position="108"/>
    </location>
</feature>
<feature type="signal peptide" evidence="3">
    <location>
        <begin position="1"/>
        <end position="18"/>
    </location>
</feature>